<evidence type="ECO:0000259" key="6">
    <source>
        <dbReference type="Pfam" id="PF21058"/>
    </source>
</evidence>
<dbReference type="Proteomes" id="UP000221080">
    <property type="component" value="Chromosome 10"/>
</dbReference>
<keyword evidence="1 5" id="KW-0732">Signal</keyword>
<dbReference type="GeneID" id="108270703"/>
<organism evidence="7 8">
    <name type="scientific">Ictalurus punctatus</name>
    <name type="common">Channel catfish</name>
    <name type="synonym">Silurus punctatus</name>
    <dbReference type="NCBI Taxonomy" id="7998"/>
    <lineage>
        <taxon>Eukaryota</taxon>
        <taxon>Metazoa</taxon>
        <taxon>Chordata</taxon>
        <taxon>Craniata</taxon>
        <taxon>Vertebrata</taxon>
        <taxon>Euteleostomi</taxon>
        <taxon>Actinopterygii</taxon>
        <taxon>Neopterygii</taxon>
        <taxon>Teleostei</taxon>
        <taxon>Ostariophysi</taxon>
        <taxon>Siluriformes</taxon>
        <taxon>Ictaluridae</taxon>
        <taxon>Ictalurus</taxon>
    </lineage>
</organism>
<protein>
    <submittedName>
        <fullName evidence="8">Stereocilin</fullName>
    </submittedName>
</protein>
<keyword evidence="4" id="KW-1133">Transmembrane helix</keyword>
<proteinExistence type="predicted"/>
<sequence length="1925" mass="215900">MGKFGIIMGLIVLLGQVSSISEGNKKEDQREVILKELVEIWRKGGGWYPRREQPSPENRKDEQIHTVLSNIVGGLKSLGLLPKKSIGLPSLNKPLDRNRLSGFLYNISMYLQEMSAEIDDDLPFSDDHFWENLLHSFIQSDGKTPLGDWAGRVPPRPSFRLQDLFLSLRGSPHWDGLLGLVQSIITLLEQQPQRPLLTFVSQNWKTISALLDTALQALVSGTYSQAIAGLQGFICILKGQSDCAFNLSWLQQLLTYLETRNWKPVVNLHPAGVSSDHRDGTFLAGRFKPFSIPPEALREENNKSQDMESLSSMQALFLQALSNSNTGERAVQFAERNPALVQGLDGLRRGFLHRVGSTVYSNLRRKVSRVTMALLDDLGSMAGEPQSTQLGRCSVGDLRQLILWGIRHNLTWNAQAMGFTSHGLPSRPSLMSCSSSETEKHNSKQQQSPKRSRLLQPQPSFHDQTDSELLASAEILEAACNASIPGLTGVSNFTVFLYCNLFDGGDATLDPEASHVVPDLHVSCSNAAWYLSAAEEDFLWVHVCSEFFAQDFNNTVCANSSFWLQRAHQAAVTKDYHFLNQSSIDDLCVQLSSEVAGSSTSIATEDCLELLSARSLSAQEFRRCFLPNNSALILALCGNASYPLVHTGWAAEYCSKILNKDSHHDSKNVLCDFLNWTAEHFTNSDLLELCGDTAGLRDYICKNMSLYVMLVPKQPILLDYCNSKSEPKQETQCVLQQLFNMLPAPYDFDAHQLCINPIPILQEAVYKLNHCEGVVDERVGWLATVSYVLQVLDFVVGLSAGLEEGEREVRQGLGQAILLSRLLDNSSFWTTLRPDASVSVLHTVGVFLRREQNLSLKEDLLSCFSPVLWDLIQKEDNSSALRFLLQEYLQMPRERIRTLVLSAEKDAVKRFLSHVHQSWDQLQVEAAQASPKEKEAMETMTAAFIHKFPRVTPELFVDLSQFIPYMSVSDIMNFPASLIANDSVLMAIRDHSSEMKTPQKQAFAKRLLQSNAVGDVSSWPPYFLTSVLPLLPHLPVSHFQHLTSQQLSPLVEQLANSSLDAIRGRHVLRTLFSKRKNLTSETIMRLGILICYMNSDELHRFLSIPPVSPALWQQLAQCISDGHVSGNGRLSHWLALALKPLNASLLSSPMLASLHGVLPQLGASFLQSLSSNDLLELFSQPDIPTFPPAQAFQILNKIFQETNVSANTLCRLKPLFRGLSPAFLRNLIVPDSMGTADCQCWSSLLSDLQPAHLAMVHSALQQVLEHLSTNNTLYLHCLLPFISLKKLATELDGQTILHHIHLYRNMSWSPQQAQSLFRMIQQTENITRETVLHLGRIASGMSCKSLQLWANESDFSELVRFITELPGGLRPALRKCVVEELGKRPDMDLEDFDPSFTAGLPVRMIERLSNASLWAVLNHVRRDFIDFLELPRHKQMTLAEKATDVLVREIAFGNFCMGGIIAEDRISGVSMDLLGPLLFFLDRDLLSQVDREALKLRLEDLKQYCMPSDTFREMASLLTERSILGEPKSWTVGDVEHVDRLVFTLSPQLIRSLPLDDLGKDTVEQVLQSQWHWKETELGKVCADPKGLKDKIYSLIHKINRGQRWSRREPIPTCADIKGTFPSAWRWYQLNRMKRRELKECVEFLGQDGSLDAEQRWALWTELRPIYKPVRALRPAQVLELGCIITEMSERELQAVNLSDLGVVAHLGSFKAWNPRKRRAALQGFLRRRKEKPEDLGAVELVSLGNLLCGFTPAEISRLDPFSLSMAAMFLRETFLPCFEQQTEALTARLSSPLAFGPVSGWSADIFTEIGVLAAGLDDMVLSSLVKEQIEGLTPLAISLIPPKKMAVVFSASQLSWLTSEQAWAVTDEQWQKLDSEQKEALSMALYEGDVMLVHRGRNQAPSVWFAGNLTACTFLLLCTLLYLL</sequence>
<evidence type="ECO:0000313" key="7">
    <source>
        <dbReference type="Proteomes" id="UP000221080"/>
    </source>
</evidence>
<accession>A0A9F7TNK9</accession>
<reference evidence="7" key="1">
    <citation type="journal article" date="2016" name="Nat. Commun.">
        <title>The channel catfish genome sequence provides insights into the evolution of scale formation in teleosts.</title>
        <authorList>
            <person name="Liu Z."/>
            <person name="Liu S."/>
            <person name="Yao J."/>
            <person name="Bao L."/>
            <person name="Zhang J."/>
            <person name="Li Y."/>
            <person name="Jiang C."/>
            <person name="Sun L."/>
            <person name="Wang R."/>
            <person name="Zhang Y."/>
            <person name="Zhou T."/>
            <person name="Zeng Q."/>
            <person name="Fu Q."/>
            <person name="Gao S."/>
            <person name="Li N."/>
            <person name="Koren S."/>
            <person name="Jiang Y."/>
            <person name="Zimin A."/>
            <person name="Xu P."/>
            <person name="Phillippy A.M."/>
            <person name="Geng X."/>
            <person name="Song L."/>
            <person name="Sun F."/>
            <person name="Li C."/>
            <person name="Wang X."/>
            <person name="Chen A."/>
            <person name="Jin Y."/>
            <person name="Yuan Z."/>
            <person name="Yang Y."/>
            <person name="Tan S."/>
            <person name="Peatman E."/>
            <person name="Lu J."/>
            <person name="Qin Z."/>
            <person name="Dunham R."/>
            <person name="Li Z."/>
            <person name="Sonstegard T."/>
            <person name="Feng J."/>
            <person name="Danzmann R.G."/>
            <person name="Schroeder S."/>
            <person name="Scheffler B."/>
            <person name="Duke M.V."/>
            <person name="Ballard L."/>
            <person name="Kucuktas H."/>
            <person name="Kaltenboeck L."/>
            <person name="Liu H."/>
            <person name="Armbruster J."/>
            <person name="Xie Y."/>
            <person name="Kirby M.L."/>
            <person name="Tian Y."/>
            <person name="Flanagan M.E."/>
            <person name="Mu W."/>
            <person name="Waldbieser G.C."/>
        </authorList>
    </citation>
    <scope>NUCLEOTIDE SEQUENCE [LARGE SCALE GENOMIC DNA]</scope>
    <source>
        <strain evidence="7">SDA103</strain>
    </source>
</reference>
<feature type="domain" description="Stereocilin LRR" evidence="6">
    <location>
        <begin position="831"/>
        <end position="1229"/>
    </location>
</feature>
<evidence type="ECO:0000256" key="3">
    <source>
        <dbReference type="SAM" id="MobiDB-lite"/>
    </source>
</evidence>
<dbReference type="GO" id="GO:0007160">
    <property type="term" value="P:cell-matrix adhesion"/>
    <property type="evidence" value="ECO:0007669"/>
    <property type="project" value="TreeGrafter"/>
</dbReference>
<dbReference type="KEGG" id="ipu:108270703"/>
<dbReference type="PANTHER" id="PTHR23412:SF14">
    <property type="entry name" value="STEREOCILIN-RELATED"/>
    <property type="match status" value="1"/>
</dbReference>
<dbReference type="GO" id="GO:0060091">
    <property type="term" value="C:kinocilium"/>
    <property type="evidence" value="ECO:0007669"/>
    <property type="project" value="TreeGrafter"/>
</dbReference>
<dbReference type="GO" id="GO:0009986">
    <property type="term" value="C:cell surface"/>
    <property type="evidence" value="ECO:0007669"/>
    <property type="project" value="TreeGrafter"/>
</dbReference>
<feature type="compositionally biased region" description="Polar residues" evidence="3">
    <location>
        <begin position="444"/>
        <end position="462"/>
    </location>
</feature>
<dbReference type="OrthoDB" id="9447519at2759"/>
<feature type="chain" id="PRO_5039887861" evidence="5">
    <location>
        <begin position="20"/>
        <end position="1925"/>
    </location>
</feature>
<feature type="transmembrane region" description="Helical" evidence="4">
    <location>
        <begin position="1904"/>
        <end position="1924"/>
    </location>
</feature>
<name>A0A9F7TNK9_ICTPU</name>
<keyword evidence="7" id="KW-1185">Reference proteome</keyword>
<evidence type="ECO:0000256" key="2">
    <source>
        <dbReference type="ARBA" id="ARBA00023180"/>
    </source>
</evidence>
<keyword evidence="2" id="KW-0325">Glycoprotein</keyword>
<reference evidence="8" key="2">
    <citation type="submission" date="2025-08" db="UniProtKB">
        <authorList>
            <consortium name="RefSeq"/>
        </authorList>
    </citation>
    <scope>IDENTIFICATION</scope>
    <source>
        <tissue evidence="8">Blood</tissue>
    </source>
</reference>
<dbReference type="RefSeq" id="XP_053539341.1">
    <property type="nucleotide sequence ID" value="XM_053683366.1"/>
</dbReference>
<dbReference type="PANTHER" id="PTHR23412">
    <property type="entry name" value="STEREOCILIN RELATED"/>
    <property type="match status" value="1"/>
</dbReference>
<evidence type="ECO:0000256" key="4">
    <source>
        <dbReference type="SAM" id="Phobius"/>
    </source>
</evidence>
<dbReference type="GO" id="GO:0032426">
    <property type="term" value="C:stereocilium tip"/>
    <property type="evidence" value="ECO:0007669"/>
    <property type="project" value="TreeGrafter"/>
</dbReference>
<evidence type="ECO:0000256" key="5">
    <source>
        <dbReference type="SAM" id="SignalP"/>
    </source>
</evidence>
<evidence type="ECO:0000313" key="8">
    <source>
        <dbReference type="RefSeq" id="XP_053539341.1"/>
    </source>
</evidence>
<keyword evidence="4" id="KW-0472">Membrane</keyword>
<feature type="signal peptide" evidence="5">
    <location>
        <begin position="1"/>
        <end position="19"/>
    </location>
</feature>
<dbReference type="InterPro" id="IPR026664">
    <property type="entry name" value="Stereocilin-rel"/>
</dbReference>
<evidence type="ECO:0000256" key="1">
    <source>
        <dbReference type="ARBA" id="ARBA00022729"/>
    </source>
</evidence>
<dbReference type="Pfam" id="PF21058">
    <property type="entry name" value="Stereocilin"/>
    <property type="match status" value="1"/>
</dbReference>
<feature type="region of interest" description="Disordered" evidence="3">
    <location>
        <begin position="428"/>
        <end position="462"/>
    </location>
</feature>
<keyword evidence="4" id="KW-0812">Transmembrane</keyword>
<gene>
    <name evidence="8" type="primary">LOC108270703</name>
</gene>
<dbReference type="InterPro" id="IPR048992">
    <property type="entry name" value="Stereocilin_LRR"/>
</dbReference>